<evidence type="ECO:0000313" key="3">
    <source>
        <dbReference type="EMBL" id="CAB4031652.1"/>
    </source>
</evidence>
<dbReference type="OrthoDB" id="6159421at2759"/>
<comment type="caution">
    <text evidence="3">The sequence shown here is derived from an EMBL/GenBank/DDBJ whole genome shotgun (WGS) entry which is preliminary data.</text>
</comment>
<dbReference type="GO" id="GO:0046983">
    <property type="term" value="F:protein dimerization activity"/>
    <property type="evidence" value="ECO:0007669"/>
    <property type="project" value="InterPro"/>
</dbReference>
<dbReference type="Pfam" id="PF05699">
    <property type="entry name" value="Dimer_Tnp_hAT"/>
    <property type="match status" value="1"/>
</dbReference>
<protein>
    <submittedName>
        <fullName evidence="3">Zinc finger MYM-type 1-like</fullName>
    </submittedName>
</protein>
<dbReference type="PANTHER" id="PTHR37162:SF1">
    <property type="entry name" value="BED-TYPE DOMAIN-CONTAINING PROTEIN"/>
    <property type="match status" value="1"/>
</dbReference>
<accession>A0A7D9JLN5</accession>
<dbReference type="AlphaFoldDB" id="A0A7D9JLN5"/>
<dbReference type="SUPFAM" id="SSF53098">
    <property type="entry name" value="Ribonuclease H-like"/>
    <property type="match status" value="1"/>
</dbReference>
<dbReference type="PANTHER" id="PTHR37162">
    <property type="entry name" value="HAT FAMILY DIMERISATION DOMAINCONTAINING PROTEIN-RELATED"/>
    <property type="match status" value="1"/>
</dbReference>
<evidence type="ECO:0000259" key="2">
    <source>
        <dbReference type="Pfam" id="PF05699"/>
    </source>
</evidence>
<proteinExistence type="predicted"/>
<evidence type="ECO:0000313" key="4">
    <source>
        <dbReference type="Proteomes" id="UP001152795"/>
    </source>
</evidence>
<gene>
    <name evidence="3" type="ORF">PACLA_8A067346</name>
</gene>
<feature type="compositionally biased region" description="Basic and acidic residues" evidence="1">
    <location>
        <begin position="15"/>
        <end position="25"/>
    </location>
</feature>
<dbReference type="Proteomes" id="UP001152795">
    <property type="component" value="Unassembled WGS sequence"/>
</dbReference>
<reference evidence="3" key="1">
    <citation type="submission" date="2020-04" db="EMBL/GenBank/DDBJ databases">
        <authorList>
            <person name="Alioto T."/>
            <person name="Alioto T."/>
            <person name="Gomez Garrido J."/>
        </authorList>
    </citation>
    <scope>NUCLEOTIDE SEQUENCE</scope>
    <source>
        <strain evidence="3">A484AB</strain>
    </source>
</reference>
<name>A0A7D9JLN5_PARCT</name>
<feature type="domain" description="HAT C-terminal dimerisation" evidence="2">
    <location>
        <begin position="576"/>
        <end position="650"/>
    </location>
</feature>
<keyword evidence="4" id="KW-1185">Reference proteome</keyword>
<organism evidence="3 4">
    <name type="scientific">Paramuricea clavata</name>
    <name type="common">Red gorgonian</name>
    <name type="synonym">Violescent sea-whip</name>
    <dbReference type="NCBI Taxonomy" id="317549"/>
    <lineage>
        <taxon>Eukaryota</taxon>
        <taxon>Metazoa</taxon>
        <taxon>Cnidaria</taxon>
        <taxon>Anthozoa</taxon>
        <taxon>Octocorallia</taxon>
        <taxon>Malacalcyonacea</taxon>
        <taxon>Plexauridae</taxon>
        <taxon>Paramuricea</taxon>
    </lineage>
</organism>
<dbReference type="InterPro" id="IPR012337">
    <property type="entry name" value="RNaseH-like_sf"/>
</dbReference>
<sequence>MECESDSSSEENTDNELKKQQSKQEGKKKRTYEQKFCNAWLSNANFKGWIQETKGTNGNSVPYCKVCKVKLSCSKTALTRHMKGKGHTEACKMTAELRRSHLNIGELLGATDKSVAKLEIKLCSFIFEHNLPIQLSDDLLALLSSLFPSNKTVQKATLGKQKATNVIRQVLGFNTQKADSINGLKSRKFSLIIDETTDRSRKNQLAVLVTYFNPDTFKMDCDLIDIVQLDDGKADTIFKAIVECFEQKGIPMENIIGFCADTCNVMFGIHHSVAQMLVANYPWIIPIKCSCHMIHLCASHASLQLPKSLEDVCRNIASYFHLSPLRTKNFQEFQEFFDIEKHQLLNAGQTRWLSMKMCVDRIIEQYEALKLYFTGAALEDPTHTNDNILKSLNNKFTLAYLQFMAFNLGRFVSFNTLFQSGIPVLYLLKSELKTLLTSLLSDFMNVSFIRQADPWLIDINDQEHYVPLNHVYVGPCATDTMQTIKDDLGVDHPGIQLFFTHCRNFQIEAVKQILSRFNDCDKLDFLSFLTPVSAYALSPVSLLQVYRQLPQLKDVADLQEADNEWRQHALCPNLNGEMSFLEYWTVVFKEKNQVGEMIYPNLTKLVATVLSLPFSNAAVERVFSQLKLIKSDHRASLKQESLLALLSTKYSFLKKGKRQAVMMDPSSEMLDLHKRMKSSAKDEDAGKLRAEFLKELKNVKT</sequence>
<dbReference type="InterPro" id="IPR008906">
    <property type="entry name" value="HATC_C_dom"/>
</dbReference>
<evidence type="ECO:0000256" key="1">
    <source>
        <dbReference type="SAM" id="MobiDB-lite"/>
    </source>
</evidence>
<dbReference type="EMBL" id="CACRXK020017804">
    <property type="protein sequence ID" value="CAB4031652.1"/>
    <property type="molecule type" value="Genomic_DNA"/>
</dbReference>
<feature type="region of interest" description="Disordered" evidence="1">
    <location>
        <begin position="1"/>
        <end position="26"/>
    </location>
</feature>
<feature type="compositionally biased region" description="Acidic residues" evidence="1">
    <location>
        <begin position="1"/>
        <end position="14"/>
    </location>
</feature>